<gene>
    <name evidence="3" type="ORF">TM35_000032300</name>
</gene>
<feature type="region of interest" description="Disordered" evidence="1">
    <location>
        <begin position="1132"/>
        <end position="1152"/>
    </location>
</feature>
<dbReference type="VEuPathDB" id="TriTrypDB:TM35_000032300"/>
<dbReference type="AlphaFoldDB" id="A0A1X0P6B7"/>
<name>A0A1X0P6B7_9TRYP</name>
<dbReference type="Proteomes" id="UP000192257">
    <property type="component" value="Unassembled WGS sequence"/>
</dbReference>
<dbReference type="PROSITE" id="PS50021">
    <property type="entry name" value="CH"/>
    <property type="match status" value="1"/>
</dbReference>
<feature type="compositionally biased region" description="Low complexity" evidence="1">
    <location>
        <begin position="547"/>
        <end position="558"/>
    </location>
</feature>
<dbReference type="InterPro" id="IPR036872">
    <property type="entry name" value="CH_dom_sf"/>
</dbReference>
<protein>
    <submittedName>
        <fullName evidence="3">Spermatogenesis-associated protein 4</fullName>
    </submittedName>
</protein>
<organism evidence="3 4">
    <name type="scientific">Trypanosoma theileri</name>
    <dbReference type="NCBI Taxonomy" id="67003"/>
    <lineage>
        <taxon>Eukaryota</taxon>
        <taxon>Discoba</taxon>
        <taxon>Euglenozoa</taxon>
        <taxon>Kinetoplastea</taxon>
        <taxon>Metakinetoplastina</taxon>
        <taxon>Trypanosomatida</taxon>
        <taxon>Trypanosomatidae</taxon>
        <taxon>Trypanosoma</taxon>
    </lineage>
</organism>
<reference evidence="3 4" key="1">
    <citation type="submission" date="2017-03" db="EMBL/GenBank/DDBJ databases">
        <title>An alternative strategy for trypanosome survival in the mammalian bloodstream revealed through genome and transcriptome analysis of the ubiquitous bovine parasite Trypanosoma (Megatrypanum) theileri.</title>
        <authorList>
            <person name="Kelly S."/>
            <person name="Ivens A."/>
            <person name="Mott A."/>
            <person name="O'Neill E."/>
            <person name="Emms D."/>
            <person name="Macleod O."/>
            <person name="Voorheis P."/>
            <person name="Matthews J."/>
            <person name="Matthews K."/>
            <person name="Carrington M."/>
        </authorList>
    </citation>
    <scope>NUCLEOTIDE SEQUENCE [LARGE SCALE GENOMIC DNA]</scope>
    <source>
        <strain evidence="3">Edinburgh</strain>
    </source>
</reference>
<comment type="caution">
    <text evidence="3">The sequence shown here is derived from an EMBL/GenBank/DDBJ whole genome shotgun (WGS) entry which is preliminary data.</text>
</comment>
<feature type="region of interest" description="Disordered" evidence="1">
    <location>
        <begin position="853"/>
        <end position="873"/>
    </location>
</feature>
<dbReference type="GO" id="GO:0005930">
    <property type="term" value="C:axoneme"/>
    <property type="evidence" value="ECO:0007669"/>
    <property type="project" value="TreeGrafter"/>
</dbReference>
<feature type="region of interest" description="Disordered" evidence="1">
    <location>
        <begin position="1028"/>
        <end position="1050"/>
    </location>
</feature>
<dbReference type="RefSeq" id="XP_028886543.1">
    <property type="nucleotide sequence ID" value="XM_029021997.1"/>
</dbReference>
<evidence type="ECO:0000259" key="2">
    <source>
        <dbReference type="PROSITE" id="PS50021"/>
    </source>
</evidence>
<accession>A0A1X0P6B7</accession>
<proteinExistence type="predicted"/>
<dbReference type="GeneID" id="39981777"/>
<dbReference type="GO" id="GO:0051493">
    <property type="term" value="P:regulation of cytoskeleton organization"/>
    <property type="evidence" value="ECO:0007669"/>
    <property type="project" value="TreeGrafter"/>
</dbReference>
<sequence>MQREVIKWLQSLDLTYQVKYPQQDLSNGFILAEIASRYDRRVAMHSYVPGCSTECKRRNWKVLLRDLARIGCTTITKEMAEATIQAKPGVAITVLENLYEFFYGRPVPARTKDNTEQVTAMVKVIDTLSERKEPTPTSSQKERSLPLSLQVMENDEIALGSGLQKPGFARPTASTLLHVANRETRNAQLIASVPPDELRVLKRNEKILNEHEILHKAYRYAEPHRFAPVSHQRRVLAEKKSRKGVTGPKGIHDAHRKTVERVSVVEVNTLNKKLLGALRSRQNSFDGTGERGMDESPERKARVVLEECGNDLRLGLSKLIDIALESNCFGDVLEDLKNEEVQPDILSNFVGQREQMPFGAVLACWSSLLSASDGIASTLLIRPTEYMYLLRAIHFIFAAEVVHIRLLHVSSSQEKDSVLQGGLDTTNKVPRGGRRAQRSMSVCDSILMLTDSVKPQQALFSNERVFNVTSAFSFFCRIGASLHAISPSAALSLLTMYFIPTASPLFLTASVAILEAIARVVVSHVCGDGSDEIITERPSIHVDLSGKEQQQQQQQQGQESHEEQKKQIIPKWNAIEELNNLLTGPIKAAFFQNGTNKSTTSGTQQQRIQYNLFIYQVLSHARTVLDMTAEVMIEEEANASLSLLAPRHYLSSLLDVCSRSVYPSLGSLSLHERSIGVAMLLQLIACDQWELAIDPLVFVISELRRSNNTEGGGVGGGGLLQRAAEAWEIRVLLLELLTTAFRKALYVMADECEEVENSTTMPPSSSSTSSRVSLLAQIIKQKMDFTALEEATVYCLLQFSDAPLLQRQLALQIVARRLLPDEQRQVAAVWLRGLFVFSVDQLDFLLRPHEAEPLNMPDPTEATQRRAIPSATTSRRATIVEDVEERSVISSLRVLLGRVEPAYVVAPLNQSWDTFSVVQAALMFEDILTTAQLFSVILAALLSPQHHETQRVRLMQNLRAVNIVSSEGAVVDIRSGRNSETKEESSYFSVHKHSDEDEEDTAALTFTLRSLVGMEGRKGVTAVEVVKDKTKEETNDDDDVNEKPETGEATETVNKENDILEMMESHVKAFWSSVTRLIKPQLQECLHQTGNNVLATGKEDVRSVCRISASEDIAQLQDLAMAVLFTLHRRYGGSSSSTGTNTNTNTAAALTPNESRLNEALHWLENM</sequence>
<dbReference type="Gene3D" id="1.10.418.10">
    <property type="entry name" value="Calponin-like domain"/>
    <property type="match status" value="1"/>
</dbReference>
<dbReference type="Pfam" id="PF06294">
    <property type="entry name" value="CH_2"/>
    <property type="match status" value="1"/>
</dbReference>
<feature type="compositionally biased region" description="Low complexity" evidence="1">
    <location>
        <begin position="1132"/>
        <end position="1149"/>
    </location>
</feature>
<dbReference type="InterPro" id="IPR052111">
    <property type="entry name" value="Spermatogenesis_Ciliary_MAP"/>
</dbReference>
<evidence type="ECO:0000313" key="3">
    <source>
        <dbReference type="EMBL" id="ORC92477.1"/>
    </source>
</evidence>
<dbReference type="EMBL" id="NBCO01000003">
    <property type="protein sequence ID" value="ORC92477.1"/>
    <property type="molecule type" value="Genomic_DNA"/>
</dbReference>
<keyword evidence="4" id="KW-1185">Reference proteome</keyword>
<feature type="domain" description="Calponin-homology (CH)" evidence="2">
    <location>
        <begin position="1"/>
        <end position="103"/>
    </location>
</feature>
<evidence type="ECO:0000313" key="4">
    <source>
        <dbReference type="Proteomes" id="UP000192257"/>
    </source>
</evidence>
<evidence type="ECO:0000256" key="1">
    <source>
        <dbReference type="SAM" id="MobiDB-lite"/>
    </source>
</evidence>
<dbReference type="PANTHER" id="PTHR12509">
    <property type="entry name" value="SPERMATOGENESIS-ASSOCIATED 4-RELATED"/>
    <property type="match status" value="1"/>
</dbReference>
<dbReference type="InterPro" id="IPR001715">
    <property type="entry name" value="CH_dom"/>
</dbReference>
<feature type="region of interest" description="Disordered" evidence="1">
    <location>
        <begin position="544"/>
        <end position="566"/>
    </location>
</feature>
<dbReference type="GO" id="GO:0008017">
    <property type="term" value="F:microtubule binding"/>
    <property type="evidence" value="ECO:0007669"/>
    <property type="project" value="TreeGrafter"/>
</dbReference>
<dbReference type="OrthoDB" id="62528at2759"/>
<dbReference type="PANTHER" id="PTHR12509:SF8">
    <property type="entry name" value="SPERMATOGENESIS-ASSOCIATED PROTEIN 4"/>
    <property type="match status" value="1"/>
</dbReference>
<dbReference type="InterPro" id="IPR010441">
    <property type="entry name" value="CH_2"/>
</dbReference>